<protein>
    <submittedName>
        <fullName evidence="1">Uncharacterized protein</fullName>
    </submittedName>
</protein>
<evidence type="ECO:0000313" key="1">
    <source>
        <dbReference type="EMBL" id="CDG39081.1"/>
    </source>
</evidence>
<accession>A0A060QIL8</accession>
<dbReference type="EMBL" id="CBLX010000008">
    <property type="protein sequence ID" value="CDG39081.1"/>
    <property type="molecule type" value="Genomic_DNA"/>
</dbReference>
<evidence type="ECO:0000313" key="2">
    <source>
        <dbReference type="Proteomes" id="UP000027583"/>
    </source>
</evidence>
<organism evidence="1 2">
    <name type="scientific">Asaia bogorensis</name>
    <dbReference type="NCBI Taxonomy" id="91915"/>
    <lineage>
        <taxon>Bacteria</taxon>
        <taxon>Pseudomonadati</taxon>
        <taxon>Pseudomonadota</taxon>
        <taxon>Alphaproteobacteria</taxon>
        <taxon>Acetobacterales</taxon>
        <taxon>Acetobacteraceae</taxon>
        <taxon>Asaia</taxon>
    </lineage>
</organism>
<reference evidence="1 2" key="1">
    <citation type="journal article" date="2014" name="Genome Biol. Evol.">
        <title>Acetic acid bacteria genomes reveal functional traits for adaptation to life in insect guts.</title>
        <authorList>
            <person name="Chouaia B."/>
            <person name="Gaiarsa S."/>
            <person name="Crotti E."/>
            <person name="Comandatore F."/>
            <person name="Degli Esposti M."/>
            <person name="Ricci I."/>
            <person name="Alma A."/>
            <person name="Favia G."/>
            <person name="Bandi C."/>
            <person name="Daffonchio D."/>
        </authorList>
    </citation>
    <scope>NUCLEOTIDE SEQUENCE [LARGE SCALE GENOMIC DNA]</scope>
    <source>
        <strain evidence="1 2">SF2.1</strain>
    </source>
</reference>
<dbReference type="AlphaFoldDB" id="A0A060QIL8"/>
<comment type="caution">
    <text evidence="1">The sequence shown here is derived from an EMBL/GenBank/DDBJ whole genome shotgun (WGS) entry which is preliminary data.</text>
</comment>
<sequence length="40" mass="4606">MFSGQKTCHPIERIMIFTDMCCPVLFAFRIVSAVRLKEVS</sequence>
<dbReference type="Proteomes" id="UP000027583">
    <property type="component" value="Unassembled WGS sequence"/>
</dbReference>
<reference evidence="1 2" key="2">
    <citation type="journal article" date="2014" name="PLoS ONE">
        <title>Evolution of mitochondria reconstructed from the energy metabolism of living bacteria.</title>
        <authorList>
            <person name="Degli Esposti M."/>
            <person name="Chouaia B."/>
            <person name="Comandatore F."/>
            <person name="Crotti E."/>
            <person name="Sassera D."/>
            <person name="Lievens P.M."/>
            <person name="Daffonchio D."/>
            <person name="Bandi C."/>
        </authorList>
    </citation>
    <scope>NUCLEOTIDE SEQUENCE [LARGE SCALE GENOMIC DNA]</scope>
    <source>
        <strain evidence="1 2">SF2.1</strain>
    </source>
</reference>
<gene>
    <name evidence="1" type="ORF">ASAP_1036</name>
</gene>
<name>A0A060QIL8_9PROT</name>
<proteinExistence type="predicted"/>